<keyword evidence="1" id="KW-0472">Membrane</keyword>
<keyword evidence="3" id="KW-1185">Reference proteome</keyword>
<comment type="caution">
    <text evidence="2">The sequence shown here is derived from an EMBL/GenBank/DDBJ whole genome shotgun (WGS) entry which is preliminary data.</text>
</comment>
<sequence>MNFHSVFASLTCSLPCSVYSPVLFLGLFLWKWSLFCVLLLEVLACIHLLCAYELDFIWSNVIWECFSHYLSGLLFL</sequence>
<evidence type="ECO:0000313" key="3">
    <source>
        <dbReference type="Proteomes" id="UP000657918"/>
    </source>
</evidence>
<organism evidence="2 3">
    <name type="scientific">Salix dunnii</name>
    <dbReference type="NCBI Taxonomy" id="1413687"/>
    <lineage>
        <taxon>Eukaryota</taxon>
        <taxon>Viridiplantae</taxon>
        <taxon>Streptophyta</taxon>
        <taxon>Embryophyta</taxon>
        <taxon>Tracheophyta</taxon>
        <taxon>Spermatophyta</taxon>
        <taxon>Magnoliopsida</taxon>
        <taxon>eudicotyledons</taxon>
        <taxon>Gunneridae</taxon>
        <taxon>Pentapetalae</taxon>
        <taxon>rosids</taxon>
        <taxon>fabids</taxon>
        <taxon>Malpighiales</taxon>
        <taxon>Salicaceae</taxon>
        <taxon>Saliceae</taxon>
        <taxon>Salix</taxon>
    </lineage>
</organism>
<gene>
    <name evidence="2" type="ORF">SADUNF_Sadunf14G0068900</name>
</gene>
<reference evidence="2 3" key="1">
    <citation type="submission" date="2020-10" db="EMBL/GenBank/DDBJ databases">
        <title>Plant Genome Project.</title>
        <authorList>
            <person name="Zhang R.-G."/>
        </authorList>
    </citation>
    <scope>NUCLEOTIDE SEQUENCE [LARGE SCALE GENOMIC DNA]</scope>
    <source>
        <strain evidence="2">FAFU-HL-1</strain>
        <tissue evidence="2">Leaf</tissue>
    </source>
</reference>
<keyword evidence="1" id="KW-0812">Transmembrane</keyword>
<proteinExistence type="predicted"/>
<feature type="transmembrane region" description="Helical" evidence="1">
    <location>
        <begin position="28"/>
        <end position="50"/>
    </location>
</feature>
<keyword evidence="1" id="KW-1133">Transmembrane helix</keyword>
<protein>
    <submittedName>
        <fullName evidence="2">Uncharacterized protein</fullName>
    </submittedName>
</protein>
<dbReference type="AlphaFoldDB" id="A0A835MM65"/>
<accession>A0A835MM65</accession>
<name>A0A835MM65_9ROSI</name>
<dbReference type="EMBL" id="JADGMS010000014">
    <property type="protein sequence ID" value="KAF9669064.1"/>
    <property type="molecule type" value="Genomic_DNA"/>
</dbReference>
<evidence type="ECO:0000313" key="2">
    <source>
        <dbReference type="EMBL" id="KAF9669064.1"/>
    </source>
</evidence>
<evidence type="ECO:0000256" key="1">
    <source>
        <dbReference type="SAM" id="Phobius"/>
    </source>
</evidence>
<dbReference type="Proteomes" id="UP000657918">
    <property type="component" value="Unassembled WGS sequence"/>
</dbReference>